<sequence>MRISVLQESDAQVYQQVRLDGLRNDPSAFGSTYEREEKFALDVVAERIKPSIDKFVLGAFGDDGYLFGIVAFVRETGMKTRHKGNIYGMYVVPEKRGIGLGKELMGEVIRKAGEIEGIEQLNLTVISNNNPAKKLYMSLGFEIYGREQNALKYENQYYDEDLMVLRL</sequence>
<dbReference type="InterPro" id="IPR050680">
    <property type="entry name" value="YpeA/RimI_acetyltransf"/>
</dbReference>
<feature type="domain" description="N-acetyltransferase" evidence="3">
    <location>
        <begin position="1"/>
        <end position="167"/>
    </location>
</feature>
<dbReference type="CDD" id="cd04301">
    <property type="entry name" value="NAT_SF"/>
    <property type="match status" value="1"/>
</dbReference>
<evidence type="ECO:0000256" key="2">
    <source>
        <dbReference type="ARBA" id="ARBA00023315"/>
    </source>
</evidence>
<evidence type="ECO:0000256" key="1">
    <source>
        <dbReference type="ARBA" id="ARBA00022679"/>
    </source>
</evidence>
<keyword evidence="2" id="KW-0012">Acyltransferase</keyword>
<dbReference type="Gene3D" id="3.40.630.30">
    <property type="match status" value="1"/>
</dbReference>
<dbReference type="AlphaFoldDB" id="A0A3Q9IAL0"/>
<dbReference type="PANTHER" id="PTHR43420">
    <property type="entry name" value="ACETYLTRANSFERASE"/>
    <property type="match status" value="1"/>
</dbReference>
<dbReference type="GO" id="GO:0016747">
    <property type="term" value="F:acyltransferase activity, transferring groups other than amino-acyl groups"/>
    <property type="evidence" value="ECO:0007669"/>
    <property type="project" value="InterPro"/>
</dbReference>
<name>A0A3Q9IAL0_9BACL</name>
<dbReference type="Pfam" id="PF00583">
    <property type="entry name" value="Acetyltransf_1"/>
    <property type="match status" value="1"/>
</dbReference>
<keyword evidence="5" id="KW-1185">Reference proteome</keyword>
<dbReference type="InterPro" id="IPR016181">
    <property type="entry name" value="Acyl_CoA_acyltransferase"/>
</dbReference>
<dbReference type="EMBL" id="CP034346">
    <property type="protein sequence ID" value="AZS16566.1"/>
    <property type="molecule type" value="Genomic_DNA"/>
</dbReference>
<keyword evidence="1 4" id="KW-0808">Transferase</keyword>
<dbReference type="OrthoDB" id="9799092at2"/>
<evidence type="ECO:0000313" key="4">
    <source>
        <dbReference type="EMBL" id="AZS16566.1"/>
    </source>
</evidence>
<dbReference type="RefSeq" id="WP_127001292.1">
    <property type="nucleotide sequence ID" value="NZ_CP034346.1"/>
</dbReference>
<dbReference type="PANTHER" id="PTHR43420:SF51">
    <property type="entry name" value="PEPTIDYL-LYSINE N-ACETYLTRANSFERASE YIAC"/>
    <property type="match status" value="1"/>
</dbReference>
<dbReference type="Proteomes" id="UP000270678">
    <property type="component" value="Chromosome"/>
</dbReference>
<accession>A0A3Q9IAL0</accession>
<reference evidence="5" key="1">
    <citation type="submission" date="2018-12" db="EMBL/GenBank/DDBJ databases">
        <title>Complete genome sequence of Paenibacillus sp. MBLB1234.</title>
        <authorList>
            <person name="Nam Y.-D."/>
            <person name="Kang J."/>
            <person name="Chung W.-H."/>
            <person name="Park Y.S."/>
        </authorList>
    </citation>
    <scope>NUCLEOTIDE SEQUENCE [LARGE SCALE GENOMIC DNA]</scope>
    <source>
        <strain evidence="5">MBLB1234</strain>
    </source>
</reference>
<protein>
    <submittedName>
        <fullName evidence="4">GNAT family N-acetyltransferase</fullName>
    </submittedName>
</protein>
<organism evidence="4 5">
    <name type="scientific">Paenibacillus lutimineralis</name>
    <dbReference type="NCBI Taxonomy" id="2707005"/>
    <lineage>
        <taxon>Bacteria</taxon>
        <taxon>Bacillati</taxon>
        <taxon>Bacillota</taxon>
        <taxon>Bacilli</taxon>
        <taxon>Bacillales</taxon>
        <taxon>Paenibacillaceae</taxon>
        <taxon>Paenibacillus</taxon>
    </lineage>
</organism>
<dbReference type="PROSITE" id="PS51186">
    <property type="entry name" value="GNAT"/>
    <property type="match status" value="1"/>
</dbReference>
<evidence type="ECO:0000259" key="3">
    <source>
        <dbReference type="PROSITE" id="PS51186"/>
    </source>
</evidence>
<proteinExistence type="predicted"/>
<evidence type="ECO:0000313" key="5">
    <source>
        <dbReference type="Proteomes" id="UP000270678"/>
    </source>
</evidence>
<dbReference type="InterPro" id="IPR000182">
    <property type="entry name" value="GNAT_dom"/>
</dbReference>
<dbReference type="KEGG" id="plut:EI981_20300"/>
<gene>
    <name evidence="4" type="ORF">EI981_20300</name>
</gene>
<dbReference type="SUPFAM" id="SSF55729">
    <property type="entry name" value="Acyl-CoA N-acyltransferases (Nat)"/>
    <property type="match status" value="1"/>
</dbReference>